<reference evidence="2" key="1">
    <citation type="journal article" date="2014" name="Proc. Natl. Acad. Sci. U.S.A.">
        <title>Extensive sampling of basidiomycete genomes demonstrates inadequacy of the white-rot/brown-rot paradigm for wood decay fungi.</title>
        <authorList>
            <person name="Riley R."/>
            <person name="Salamov A.A."/>
            <person name="Brown D.W."/>
            <person name="Nagy L.G."/>
            <person name="Floudas D."/>
            <person name="Held B.W."/>
            <person name="Levasseur A."/>
            <person name="Lombard V."/>
            <person name="Morin E."/>
            <person name="Otillar R."/>
            <person name="Lindquist E.A."/>
            <person name="Sun H."/>
            <person name="LaButti K.M."/>
            <person name="Schmutz J."/>
            <person name="Jabbour D."/>
            <person name="Luo H."/>
            <person name="Baker S.E."/>
            <person name="Pisabarro A.G."/>
            <person name="Walton J.D."/>
            <person name="Blanchette R.A."/>
            <person name="Henrissat B."/>
            <person name="Martin F."/>
            <person name="Cullen D."/>
            <person name="Hibbett D.S."/>
            <person name="Grigoriev I.V."/>
        </authorList>
    </citation>
    <scope>NUCLEOTIDE SEQUENCE [LARGE SCALE GENOMIC DNA]</scope>
    <source>
        <strain evidence="2">CBS 339.88</strain>
    </source>
</reference>
<dbReference type="EMBL" id="KL142384">
    <property type="protein sequence ID" value="KDR73863.1"/>
    <property type="molecule type" value="Genomic_DNA"/>
</dbReference>
<evidence type="ECO:0000313" key="2">
    <source>
        <dbReference type="Proteomes" id="UP000027222"/>
    </source>
</evidence>
<organism evidence="1 2">
    <name type="scientific">Galerina marginata (strain CBS 339.88)</name>
    <dbReference type="NCBI Taxonomy" id="685588"/>
    <lineage>
        <taxon>Eukaryota</taxon>
        <taxon>Fungi</taxon>
        <taxon>Dikarya</taxon>
        <taxon>Basidiomycota</taxon>
        <taxon>Agaricomycotina</taxon>
        <taxon>Agaricomycetes</taxon>
        <taxon>Agaricomycetidae</taxon>
        <taxon>Agaricales</taxon>
        <taxon>Agaricineae</taxon>
        <taxon>Strophariaceae</taxon>
        <taxon>Galerina</taxon>
    </lineage>
</organism>
<proteinExistence type="predicted"/>
<sequence>MRRRPFAHGLTRFSSFLHDFLNVVSSLGTTAHILTSHSPGIVPSLQDPRRRRFRIVIGKGTGGIKRLARSRGCCIQHALPATPLKLPPLPCSSYRSKKRPSRAAGFSIFVISRICPAIPRPLFDHTFEPVPYEPAVTTAILDRRVYSSSRSVSA</sequence>
<keyword evidence="2" id="KW-1185">Reference proteome</keyword>
<evidence type="ECO:0000313" key="1">
    <source>
        <dbReference type="EMBL" id="KDR73863.1"/>
    </source>
</evidence>
<dbReference type="Proteomes" id="UP000027222">
    <property type="component" value="Unassembled WGS sequence"/>
</dbReference>
<dbReference type="HOGENOM" id="CLU_1704345_0_0_1"/>
<protein>
    <submittedName>
        <fullName evidence="1">Uncharacterized protein</fullName>
    </submittedName>
</protein>
<dbReference type="AlphaFoldDB" id="A0A067T4B0"/>
<gene>
    <name evidence="1" type="ORF">GALMADRAFT_592849</name>
</gene>
<accession>A0A067T4B0</accession>
<name>A0A067T4B0_GALM3</name>